<organism evidence="2 3">
    <name type="scientific">Prunus dulcis</name>
    <name type="common">Almond</name>
    <name type="synonym">Amygdalus dulcis</name>
    <dbReference type="NCBI Taxonomy" id="3755"/>
    <lineage>
        <taxon>Eukaryota</taxon>
        <taxon>Viridiplantae</taxon>
        <taxon>Streptophyta</taxon>
        <taxon>Embryophyta</taxon>
        <taxon>Tracheophyta</taxon>
        <taxon>Spermatophyta</taxon>
        <taxon>Magnoliopsida</taxon>
        <taxon>eudicotyledons</taxon>
        <taxon>Gunneridae</taxon>
        <taxon>Pentapetalae</taxon>
        <taxon>rosids</taxon>
        <taxon>fabids</taxon>
        <taxon>Rosales</taxon>
        <taxon>Rosaceae</taxon>
        <taxon>Amygdaloideae</taxon>
        <taxon>Amygdaleae</taxon>
        <taxon>Prunus</taxon>
    </lineage>
</organism>
<dbReference type="InterPro" id="IPR029480">
    <property type="entry name" value="Transpos_assoc"/>
</dbReference>
<protein>
    <recommendedName>
        <fullName evidence="1">Transposase-associated domain-containing protein</fullName>
    </recommendedName>
</protein>
<comment type="caution">
    <text evidence="2">The sequence shown here is derived from an EMBL/GenBank/DDBJ whole genome shotgun (WGS) entry which is preliminary data.</text>
</comment>
<evidence type="ECO:0000259" key="1">
    <source>
        <dbReference type="Pfam" id="PF13963"/>
    </source>
</evidence>
<dbReference type="EMBL" id="JAJFAZ020000018">
    <property type="protein sequence ID" value="KAI5311381.1"/>
    <property type="molecule type" value="Genomic_DNA"/>
</dbReference>
<feature type="domain" description="Transposase-associated" evidence="1">
    <location>
        <begin position="14"/>
        <end position="68"/>
    </location>
</feature>
<evidence type="ECO:0000313" key="3">
    <source>
        <dbReference type="Proteomes" id="UP001054821"/>
    </source>
</evidence>
<dbReference type="Pfam" id="PF13963">
    <property type="entry name" value="Transpos_assoc"/>
    <property type="match status" value="1"/>
</dbReference>
<reference evidence="2 3" key="1">
    <citation type="journal article" date="2022" name="G3 (Bethesda)">
        <title>Whole-genome sequence and methylome profiling of the almond [Prunus dulcis (Mill.) D.A. Webb] cultivar 'Nonpareil'.</title>
        <authorList>
            <person name="D'Amico-Willman K.M."/>
            <person name="Ouma W.Z."/>
            <person name="Meulia T."/>
            <person name="Sideli G.M."/>
            <person name="Gradziel T.M."/>
            <person name="Fresnedo-Ramirez J."/>
        </authorList>
    </citation>
    <scope>NUCLEOTIDE SEQUENCE [LARGE SCALE GENOMIC DNA]</scope>
    <source>
        <strain evidence="2">Clone GOH B32 T37-40</strain>
    </source>
</reference>
<dbReference type="AlphaFoldDB" id="A0AAD4USM7"/>
<accession>A0AAD4USM7</accession>
<evidence type="ECO:0000313" key="2">
    <source>
        <dbReference type="EMBL" id="KAI5311381.1"/>
    </source>
</evidence>
<dbReference type="Proteomes" id="UP001054821">
    <property type="component" value="Unassembled WGS sequence"/>
</dbReference>
<sequence length="210" mass="24245">MRIEDRRHMIRDGRFLNFAIENLGNTTHIHCTCVKCGNSRLFGVGIIRDHLYFNGIDQSYKIWTWHREPWEWTTNASRNVEEDEQSRFSFVSEELGKDDNDLGDIGSDPYEFANVIEDGDQPLYPGCSNYTKLSALVKLYNLKAKHGMSDVCFTELLILQGDLLPERNTLHSSMYEAKKTLSALGMSYEIIHACPNDCILYRKDYEDSTN</sequence>
<name>A0AAD4USM7_PRUDU</name>
<keyword evidence="3" id="KW-1185">Reference proteome</keyword>
<dbReference type="PANTHER" id="PTHR10775:SF182">
    <property type="entry name" value="TRANSPOSON, EN_SPM-LIKE, TRANSPOSASE-ASSOCIATED DOMAIN PROTEIN-RELATED"/>
    <property type="match status" value="1"/>
</dbReference>
<gene>
    <name evidence="2" type="ORF">L3X38_000034</name>
</gene>
<proteinExistence type="predicted"/>
<dbReference type="PANTHER" id="PTHR10775">
    <property type="entry name" value="OS08G0208400 PROTEIN"/>
    <property type="match status" value="1"/>
</dbReference>